<name>A0A0A9EGK0_ARUDO</name>
<dbReference type="EMBL" id="GBRH01199792">
    <property type="protein sequence ID" value="JAD98103.1"/>
    <property type="molecule type" value="Transcribed_RNA"/>
</dbReference>
<accession>A0A0A9EGK0</accession>
<sequence>MMAWTRMARALVCRLPNSTKWWRPGSWMSSPGERSTNSTTAITTGPQSDILTIDSSCLLPVSLSPFFFYLSI</sequence>
<protein>
    <submittedName>
        <fullName evidence="1">Uncharacterized protein</fullName>
    </submittedName>
</protein>
<dbReference type="AlphaFoldDB" id="A0A0A9EGK0"/>
<reference evidence="1" key="1">
    <citation type="submission" date="2014-09" db="EMBL/GenBank/DDBJ databases">
        <authorList>
            <person name="Magalhaes I.L.F."/>
            <person name="Oliveira U."/>
            <person name="Santos F.R."/>
            <person name="Vidigal T.H.D.A."/>
            <person name="Brescovit A.D."/>
            <person name="Santos A.J."/>
        </authorList>
    </citation>
    <scope>NUCLEOTIDE SEQUENCE</scope>
    <source>
        <tissue evidence="1">Shoot tissue taken approximately 20 cm above the soil surface</tissue>
    </source>
</reference>
<organism evidence="1">
    <name type="scientific">Arundo donax</name>
    <name type="common">Giant reed</name>
    <name type="synonym">Donax arundinaceus</name>
    <dbReference type="NCBI Taxonomy" id="35708"/>
    <lineage>
        <taxon>Eukaryota</taxon>
        <taxon>Viridiplantae</taxon>
        <taxon>Streptophyta</taxon>
        <taxon>Embryophyta</taxon>
        <taxon>Tracheophyta</taxon>
        <taxon>Spermatophyta</taxon>
        <taxon>Magnoliopsida</taxon>
        <taxon>Liliopsida</taxon>
        <taxon>Poales</taxon>
        <taxon>Poaceae</taxon>
        <taxon>PACMAD clade</taxon>
        <taxon>Arundinoideae</taxon>
        <taxon>Arundineae</taxon>
        <taxon>Arundo</taxon>
    </lineage>
</organism>
<evidence type="ECO:0000313" key="1">
    <source>
        <dbReference type="EMBL" id="JAD98103.1"/>
    </source>
</evidence>
<proteinExistence type="predicted"/>
<reference evidence="1" key="2">
    <citation type="journal article" date="2015" name="Data Brief">
        <title>Shoot transcriptome of the giant reed, Arundo donax.</title>
        <authorList>
            <person name="Barrero R.A."/>
            <person name="Guerrero F.D."/>
            <person name="Moolhuijzen P."/>
            <person name="Goolsby J.A."/>
            <person name="Tidwell J."/>
            <person name="Bellgard S.E."/>
            <person name="Bellgard M.I."/>
        </authorList>
    </citation>
    <scope>NUCLEOTIDE SEQUENCE</scope>
    <source>
        <tissue evidence="1">Shoot tissue taken approximately 20 cm above the soil surface</tissue>
    </source>
</reference>